<dbReference type="AlphaFoldDB" id="A0A5R9GDQ1"/>
<feature type="domain" description="ABC transporter" evidence="11">
    <location>
        <begin position="327"/>
        <end position="563"/>
    </location>
</feature>
<dbReference type="PROSITE" id="PS00211">
    <property type="entry name" value="ABC_TRANSPORTER_1"/>
    <property type="match status" value="1"/>
</dbReference>
<evidence type="ECO:0000256" key="1">
    <source>
        <dbReference type="ARBA" id="ARBA00004651"/>
    </source>
</evidence>
<dbReference type="Proteomes" id="UP000309676">
    <property type="component" value="Unassembled WGS sequence"/>
</dbReference>
<evidence type="ECO:0000313" key="14">
    <source>
        <dbReference type="Proteomes" id="UP000309676"/>
    </source>
</evidence>
<dbReference type="OrthoDB" id="9770415at2"/>
<dbReference type="InterPro" id="IPR003439">
    <property type="entry name" value="ABC_transporter-like_ATP-bd"/>
</dbReference>
<organism evidence="13 14">
    <name type="scientific">Paenibacillus antri</name>
    <dbReference type="NCBI Taxonomy" id="2582848"/>
    <lineage>
        <taxon>Bacteria</taxon>
        <taxon>Bacillati</taxon>
        <taxon>Bacillota</taxon>
        <taxon>Bacilli</taxon>
        <taxon>Bacillales</taxon>
        <taxon>Paenibacillaceae</taxon>
        <taxon>Paenibacillus</taxon>
    </lineage>
</organism>
<sequence>MVMVSLFAGVGTFLLIPLISLSGLTEATVKLSLLTPLTEALREHPPAASLGIVLSAYTVVMLGQFALQRTVTIRNVRLMNRFGEDVRLETYRGIMNAEWPFFLRKKKTDLTNALSAELARVIHGTFLVLQVAASSVFMFIQIGLAFWLAPGVTGFVLACGTILAVFSSRYIKKAKALGGQSSSLAQAYLSEITDQLNGMKEIKSNNLIASRWDGYQKLVKKMTTESMGYIQIKSGSDFLYKAASTLFISAFLYVSATMFHAKLDQLLIVVIIFARLWPIFTGLQASLQQLASALPAFVSVTELQEECRRASERLDANAGKIALTYGVECRDVSFRYAGDNGARALEEVNLFIPANGMTAVVGRSGAGKSTLIDVLMGLIRPQRGQVLIDGRQLDQADIQALRNSISYVPQDPYLFSGTMRENFMLAQPNATEADLWEALEFASAAPFVRKLPEGLDTQIGDRGIRLSGGERQRLVLARAILRKPSILIMDEATSALDSENETNIQSALEALKGTMTVIVIAHRFSTIRSADQVVVLDEGRIVQCGSFVQLAEETGGLFQVLLGNQRKLAM</sequence>
<feature type="transmembrane region" description="Helical" evidence="10">
    <location>
        <begin position="47"/>
        <end position="67"/>
    </location>
</feature>
<dbReference type="PANTHER" id="PTHR24221:SF654">
    <property type="entry name" value="ATP-BINDING CASSETTE SUB-FAMILY B MEMBER 6"/>
    <property type="match status" value="1"/>
</dbReference>
<reference evidence="13 14" key="1">
    <citation type="submission" date="2019-05" db="EMBL/GenBank/DDBJ databases">
        <authorList>
            <person name="Narsing Rao M.P."/>
            <person name="Li W.J."/>
        </authorList>
    </citation>
    <scope>NUCLEOTIDE SEQUENCE [LARGE SCALE GENOMIC DNA]</scope>
    <source>
        <strain evidence="13 14">SYSU_K30003</strain>
    </source>
</reference>
<keyword evidence="6" id="KW-0788">Thiol protease</keyword>
<dbReference type="Gene3D" id="3.40.50.300">
    <property type="entry name" value="P-loop containing nucleotide triphosphate hydrolases"/>
    <property type="match status" value="1"/>
</dbReference>
<dbReference type="SUPFAM" id="SSF90123">
    <property type="entry name" value="ABC transporter transmembrane region"/>
    <property type="match status" value="1"/>
</dbReference>
<keyword evidence="4 10" id="KW-0812">Transmembrane</keyword>
<dbReference type="SUPFAM" id="SSF52540">
    <property type="entry name" value="P-loop containing nucleoside triphosphate hydrolases"/>
    <property type="match status" value="1"/>
</dbReference>
<dbReference type="FunFam" id="3.40.50.300:FF:000299">
    <property type="entry name" value="ABC transporter ATP-binding protein/permease"/>
    <property type="match status" value="1"/>
</dbReference>
<feature type="transmembrane region" description="Helical" evidence="10">
    <location>
        <begin position="238"/>
        <end position="259"/>
    </location>
</feature>
<dbReference type="InterPro" id="IPR039421">
    <property type="entry name" value="Type_1_exporter"/>
</dbReference>
<dbReference type="GO" id="GO:0016887">
    <property type="term" value="F:ATP hydrolysis activity"/>
    <property type="evidence" value="ECO:0007669"/>
    <property type="project" value="InterPro"/>
</dbReference>
<dbReference type="InterPro" id="IPR027417">
    <property type="entry name" value="P-loop_NTPase"/>
</dbReference>
<dbReference type="GO" id="GO:0005886">
    <property type="term" value="C:plasma membrane"/>
    <property type="evidence" value="ECO:0007669"/>
    <property type="project" value="UniProtKB-SubCell"/>
</dbReference>
<keyword evidence="9 10" id="KW-0472">Membrane</keyword>
<evidence type="ECO:0000256" key="3">
    <source>
        <dbReference type="ARBA" id="ARBA00022475"/>
    </source>
</evidence>
<dbReference type="PROSITE" id="PS50929">
    <property type="entry name" value="ABC_TM1F"/>
    <property type="match status" value="1"/>
</dbReference>
<evidence type="ECO:0000259" key="11">
    <source>
        <dbReference type="PROSITE" id="PS50893"/>
    </source>
</evidence>
<keyword evidence="6" id="KW-0378">Hydrolase</keyword>
<dbReference type="GO" id="GO:0140359">
    <property type="term" value="F:ABC-type transporter activity"/>
    <property type="evidence" value="ECO:0007669"/>
    <property type="project" value="InterPro"/>
</dbReference>
<dbReference type="InterPro" id="IPR017871">
    <property type="entry name" value="ABC_transporter-like_CS"/>
</dbReference>
<keyword evidence="5" id="KW-0547">Nucleotide-binding</keyword>
<name>A0A5R9GDQ1_9BACL</name>
<keyword evidence="14" id="KW-1185">Reference proteome</keyword>
<protein>
    <submittedName>
        <fullName evidence="13">ABC transporter ATP-binding protein</fullName>
    </submittedName>
</protein>
<keyword evidence="2" id="KW-0813">Transport</keyword>
<evidence type="ECO:0000256" key="8">
    <source>
        <dbReference type="ARBA" id="ARBA00022989"/>
    </source>
</evidence>
<keyword evidence="3" id="KW-1003">Cell membrane</keyword>
<dbReference type="PANTHER" id="PTHR24221">
    <property type="entry name" value="ATP-BINDING CASSETTE SUB-FAMILY B"/>
    <property type="match status" value="1"/>
</dbReference>
<evidence type="ECO:0000256" key="9">
    <source>
        <dbReference type="ARBA" id="ARBA00023136"/>
    </source>
</evidence>
<evidence type="ECO:0000256" key="6">
    <source>
        <dbReference type="ARBA" id="ARBA00022807"/>
    </source>
</evidence>
<comment type="caution">
    <text evidence="13">The sequence shown here is derived from an EMBL/GenBank/DDBJ whole genome shotgun (WGS) entry which is preliminary data.</text>
</comment>
<feature type="domain" description="ABC transmembrane type-1" evidence="12">
    <location>
        <begin position="1"/>
        <end position="292"/>
    </location>
</feature>
<keyword evidence="8 10" id="KW-1133">Transmembrane helix</keyword>
<dbReference type="GO" id="GO:0034040">
    <property type="term" value="F:ATPase-coupled lipid transmembrane transporter activity"/>
    <property type="evidence" value="ECO:0007669"/>
    <property type="project" value="TreeGrafter"/>
</dbReference>
<evidence type="ECO:0000256" key="7">
    <source>
        <dbReference type="ARBA" id="ARBA00022840"/>
    </source>
</evidence>
<feature type="transmembrane region" description="Helical" evidence="10">
    <location>
        <begin position="121"/>
        <end position="140"/>
    </location>
</feature>
<keyword evidence="6" id="KW-0645">Protease</keyword>
<feature type="transmembrane region" description="Helical" evidence="10">
    <location>
        <begin position="146"/>
        <end position="166"/>
    </location>
</feature>
<dbReference type="GO" id="GO:0008234">
    <property type="term" value="F:cysteine-type peptidase activity"/>
    <property type="evidence" value="ECO:0007669"/>
    <property type="project" value="UniProtKB-KW"/>
</dbReference>
<dbReference type="Gene3D" id="1.20.1560.10">
    <property type="entry name" value="ABC transporter type 1, transmembrane domain"/>
    <property type="match status" value="1"/>
</dbReference>
<evidence type="ECO:0000259" key="12">
    <source>
        <dbReference type="PROSITE" id="PS50929"/>
    </source>
</evidence>
<dbReference type="SMART" id="SM00382">
    <property type="entry name" value="AAA"/>
    <property type="match status" value="1"/>
</dbReference>
<proteinExistence type="predicted"/>
<evidence type="ECO:0000256" key="2">
    <source>
        <dbReference type="ARBA" id="ARBA00022448"/>
    </source>
</evidence>
<dbReference type="Pfam" id="PF00005">
    <property type="entry name" value="ABC_tran"/>
    <property type="match status" value="1"/>
</dbReference>
<evidence type="ECO:0000256" key="10">
    <source>
        <dbReference type="SAM" id="Phobius"/>
    </source>
</evidence>
<evidence type="ECO:0000256" key="4">
    <source>
        <dbReference type="ARBA" id="ARBA00022692"/>
    </source>
</evidence>
<gene>
    <name evidence="13" type="ORF">FE782_25085</name>
</gene>
<evidence type="ECO:0000313" key="13">
    <source>
        <dbReference type="EMBL" id="TLS49505.1"/>
    </source>
</evidence>
<dbReference type="InterPro" id="IPR011527">
    <property type="entry name" value="ABC1_TM_dom"/>
</dbReference>
<dbReference type="EMBL" id="VCIW01000021">
    <property type="protein sequence ID" value="TLS49505.1"/>
    <property type="molecule type" value="Genomic_DNA"/>
</dbReference>
<dbReference type="InterPro" id="IPR003593">
    <property type="entry name" value="AAA+_ATPase"/>
</dbReference>
<evidence type="ECO:0000256" key="5">
    <source>
        <dbReference type="ARBA" id="ARBA00022741"/>
    </source>
</evidence>
<dbReference type="GO" id="GO:0005524">
    <property type="term" value="F:ATP binding"/>
    <property type="evidence" value="ECO:0007669"/>
    <property type="project" value="UniProtKB-KW"/>
</dbReference>
<comment type="subcellular location">
    <subcellularLocation>
        <location evidence="1">Cell membrane</location>
        <topology evidence="1">Multi-pass membrane protein</topology>
    </subcellularLocation>
</comment>
<dbReference type="InterPro" id="IPR036640">
    <property type="entry name" value="ABC1_TM_sf"/>
</dbReference>
<accession>A0A5R9GDQ1</accession>
<dbReference type="Pfam" id="PF00664">
    <property type="entry name" value="ABC_membrane"/>
    <property type="match status" value="1"/>
</dbReference>
<dbReference type="PROSITE" id="PS50893">
    <property type="entry name" value="ABC_TRANSPORTER_2"/>
    <property type="match status" value="1"/>
</dbReference>
<keyword evidence="7 13" id="KW-0067">ATP-binding</keyword>